<evidence type="ECO:0000313" key="4">
    <source>
        <dbReference type="Proteomes" id="UP001158576"/>
    </source>
</evidence>
<dbReference type="Proteomes" id="UP001158576">
    <property type="component" value="Chromosome 1"/>
</dbReference>
<protein>
    <submittedName>
        <fullName evidence="3">Oidioi.mRNA.OKI2018_I69.chr1.g3140.t1.cds</fullName>
    </submittedName>
</protein>
<feature type="transmembrane region" description="Helical" evidence="2">
    <location>
        <begin position="202"/>
        <end position="225"/>
    </location>
</feature>
<keyword evidence="2" id="KW-0812">Transmembrane</keyword>
<evidence type="ECO:0000313" key="3">
    <source>
        <dbReference type="EMBL" id="CAG5107088.1"/>
    </source>
</evidence>
<dbReference type="EMBL" id="OU015566">
    <property type="protein sequence ID" value="CAG5107088.1"/>
    <property type="molecule type" value="Genomic_DNA"/>
</dbReference>
<keyword evidence="2" id="KW-1133">Transmembrane helix</keyword>
<evidence type="ECO:0000256" key="1">
    <source>
        <dbReference type="SAM" id="MobiDB-lite"/>
    </source>
</evidence>
<feature type="region of interest" description="Disordered" evidence="1">
    <location>
        <begin position="231"/>
        <end position="255"/>
    </location>
</feature>
<keyword evidence="2" id="KW-0472">Membrane</keyword>
<name>A0ABN7SXL0_OIKDI</name>
<evidence type="ECO:0000256" key="2">
    <source>
        <dbReference type="SAM" id="Phobius"/>
    </source>
</evidence>
<organism evidence="3 4">
    <name type="scientific">Oikopleura dioica</name>
    <name type="common">Tunicate</name>
    <dbReference type="NCBI Taxonomy" id="34765"/>
    <lineage>
        <taxon>Eukaryota</taxon>
        <taxon>Metazoa</taxon>
        <taxon>Chordata</taxon>
        <taxon>Tunicata</taxon>
        <taxon>Appendicularia</taxon>
        <taxon>Copelata</taxon>
        <taxon>Oikopleuridae</taxon>
        <taxon>Oikopleura</taxon>
    </lineage>
</organism>
<keyword evidence="4" id="KW-1185">Reference proteome</keyword>
<proteinExistence type="predicted"/>
<feature type="compositionally biased region" description="Basic and acidic residues" evidence="1">
    <location>
        <begin position="231"/>
        <end position="242"/>
    </location>
</feature>
<accession>A0ABN7SXL0</accession>
<sequence>MKRGSLLVSLAFAYPKISEEILGARFSSNGLWPDKSWRSKTGEKGLNYLDGYWDIQKVDIDDILPSHTTMINDEIEHICVNKTSRSAANLPSKSIMLSDIWRFDSLDNVHIGLEADIPIKGPEEIGEELWNNYTISVYSSDCALNRRYWSQQSFTTLKKPDGSRNIQFIVRSDGGRCQLVVPMASEKDVYLPNSLNAITAQIYSTFGVLFIILCISSIIISLLFCKTKKQEERNPHDPKTEEETMAFTPMPTIPE</sequence>
<gene>
    <name evidence="3" type="ORF">OKIOD_LOCUS11905</name>
</gene>
<reference evidence="3 4" key="1">
    <citation type="submission" date="2021-04" db="EMBL/GenBank/DDBJ databases">
        <authorList>
            <person name="Bliznina A."/>
        </authorList>
    </citation>
    <scope>NUCLEOTIDE SEQUENCE [LARGE SCALE GENOMIC DNA]</scope>
</reference>